<dbReference type="EMBL" id="CQEJ01000012">
    <property type="protein sequence ID" value="CNL22275.1"/>
    <property type="molecule type" value="Genomic_DNA"/>
</dbReference>
<dbReference type="STRING" id="1453495.AT01_1021"/>
<feature type="transmembrane region" description="Helical" evidence="2">
    <location>
        <begin position="41"/>
        <end position="65"/>
    </location>
</feature>
<evidence type="ECO:0000256" key="1">
    <source>
        <dbReference type="SAM" id="MobiDB-lite"/>
    </source>
</evidence>
<proteinExistence type="predicted"/>
<dbReference type="AlphaFoldDB" id="A0A0T9U6J1"/>
<evidence type="ECO:0000313" key="5">
    <source>
        <dbReference type="Proteomes" id="UP000038647"/>
    </source>
</evidence>
<evidence type="ECO:0000313" key="4">
    <source>
        <dbReference type="EMBL" id="CNL22275.1"/>
    </source>
</evidence>
<sequence length="105" mass="11364">MRSLGDMPRTVLISEALGMLLLVIAYLSINDYLSLPGIMGTTTAAIIMIFIGIALMIPAAAYIVWRVVSGFGPLLGSADRISRPQSQKEVDADRAKKVKQSEKNN</sequence>
<dbReference type="OrthoDB" id="6478907at2"/>
<evidence type="ECO:0000256" key="2">
    <source>
        <dbReference type="SAM" id="Phobius"/>
    </source>
</evidence>
<dbReference type="Proteomes" id="UP000041595">
    <property type="component" value="Unassembled WGS sequence"/>
</dbReference>
<feature type="transmembrane region" description="Helical" evidence="2">
    <location>
        <begin position="12"/>
        <end position="29"/>
    </location>
</feature>
<protein>
    <submittedName>
        <fullName evidence="4">Protein of uncharacterized function (DUF1418)</fullName>
    </submittedName>
</protein>
<feature type="compositionally biased region" description="Basic and acidic residues" evidence="1">
    <location>
        <begin position="80"/>
        <end position="105"/>
    </location>
</feature>
<name>A0A0T9U6J1_YERAL</name>
<organism evidence="4 6">
    <name type="scientific">Yersinia aldovae</name>
    <dbReference type="NCBI Taxonomy" id="29483"/>
    <lineage>
        <taxon>Bacteria</taxon>
        <taxon>Pseudomonadati</taxon>
        <taxon>Pseudomonadota</taxon>
        <taxon>Gammaproteobacteria</taxon>
        <taxon>Enterobacterales</taxon>
        <taxon>Yersiniaceae</taxon>
        <taxon>Yersinia</taxon>
    </lineage>
</organism>
<dbReference type="EMBL" id="CQEH01000008">
    <property type="protein sequence ID" value="CNL07147.1"/>
    <property type="molecule type" value="Genomic_DNA"/>
</dbReference>
<keyword evidence="2" id="KW-0472">Membrane</keyword>
<reference evidence="3 5" key="2">
    <citation type="submission" date="2015-03" db="EMBL/GenBank/DDBJ databases">
        <authorList>
            <consortium name="Pathogen Informatics"/>
            <person name="Murphy D."/>
        </authorList>
    </citation>
    <scope>NUCLEOTIDE SEQUENCE [LARGE SCALE GENOMIC DNA]</scope>
    <source>
        <strain evidence="3 5">IP08791</strain>
    </source>
</reference>
<feature type="region of interest" description="Disordered" evidence="1">
    <location>
        <begin position="77"/>
        <end position="105"/>
    </location>
</feature>
<evidence type="ECO:0000313" key="3">
    <source>
        <dbReference type="EMBL" id="CNL07147.1"/>
    </source>
</evidence>
<dbReference type="Proteomes" id="UP000038647">
    <property type="component" value="Unassembled WGS sequence"/>
</dbReference>
<evidence type="ECO:0000313" key="6">
    <source>
        <dbReference type="Proteomes" id="UP000041595"/>
    </source>
</evidence>
<dbReference type="RefSeq" id="WP_042546324.1">
    <property type="nucleotide sequence ID" value="NZ_CABHPY010000129.1"/>
</dbReference>
<dbReference type="InterPro" id="IPR010815">
    <property type="entry name" value="DUF1418"/>
</dbReference>
<gene>
    <name evidence="4" type="ORF">ERS137965_02423</name>
    <name evidence="3" type="ORF">ERS137966_02144</name>
</gene>
<keyword evidence="2" id="KW-0812">Transmembrane</keyword>
<dbReference type="eggNOG" id="ENOG5032Z1J">
    <property type="taxonomic scope" value="Bacteria"/>
</dbReference>
<dbReference type="Pfam" id="PF07214">
    <property type="entry name" value="DUF1418"/>
    <property type="match status" value="1"/>
</dbReference>
<accession>A0A0T9U6J1</accession>
<keyword evidence="2" id="KW-1133">Transmembrane helix</keyword>
<dbReference type="GeneID" id="45570240"/>
<reference evidence="4 6" key="1">
    <citation type="submission" date="2015-03" db="EMBL/GenBank/DDBJ databases">
        <authorList>
            <person name="Murphy D."/>
        </authorList>
    </citation>
    <scope>NUCLEOTIDE SEQUENCE [LARGE SCALE GENOMIC DNA]</scope>
    <source>
        <strain evidence="4 6">IP06005</strain>
    </source>
</reference>
<keyword evidence="5" id="KW-1185">Reference proteome</keyword>
<dbReference type="NCBIfam" id="NF007886">
    <property type="entry name" value="PRK10591.1-5"/>
    <property type="match status" value="1"/>
</dbReference>